<evidence type="ECO:0000313" key="2">
    <source>
        <dbReference type="EMBL" id="GGY65467.1"/>
    </source>
</evidence>
<evidence type="ECO:0000259" key="1">
    <source>
        <dbReference type="SMART" id="SM00849"/>
    </source>
</evidence>
<dbReference type="EMBL" id="BMYZ01000001">
    <property type="protein sequence ID" value="GGY65467.1"/>
    <property type="molecule type" value="Genomic_DNA"/>
</dbReference>
<dbReference type="SMART" id="SM00849">
    <property type="entry name" value="Lactamase_B"/>
    <property type="match status" value="1"/>
</dbReference>
<name>A0ABQ3AVS4_9GAMM</name>
<reference evidence="3" key="1">
    <citation type="journal article" date="2019" name="Int. J. Syst. Evol. Microbiol.">
        <title>The Global Catalogue of Microorganisms (GCM) 10K type strain sequencing project: providing services to taxonomists for standard genome sequencing and annotation.</title>
        <authorList>
            <consortium name="The Broad Institute Genomics Platform"/>
            <consortium name="The Broad Institute Genome Sequencing Center for Infectious Disease"/>
            <person name="Wu L."/>
            <person name="Ma J."/>
        </authorList>
    </citation>
    <scope>NUCLEOTIDE SEQUENCE [LARGE SCALE GENOMIC DNA]</scope>
    <source>
        <strain evidence="3">KCTC 32239</strain>
    </source>
</reference>
<proteinExistence type="predicted"/>
<gene>
    <name evidence="2" type="ORF">GCM10011613_06660</name>
</gene>
<dbReference type="InterPro" id="IPR052533">
    <property type="entry name" value="WalJ/YycJ-like"/>
</dbReference>
<organism evidence="2 3">
    <name type="scientific">Cellvibrio zantedeschiae</name>
    <dbReference type="NCBI Taxonomy" id="1237077"/>
    <lineage>
        <taxon>Bacteria</taxon>
        <taxon>Pseudomonadati</taxon>
        <taxon>Pseudomonadota</taxon>
        <taxon>Gammaproteobacteria</taxon>
        <taxon>Cellvibrionales</taxon>
        <taxon>Cellvibrionaceae</taxon>
        <taxon>Cellvibrio</taxon>
    </lineage>
</organism>
<dbReference type="Gene3D" id="3.60.15.10">
    <property type="entry name" value="Ribonuclease Z/Hydroxyacylglutathione hydrolase-like"/>
    <property type="match status" value="1"/>
</dbReference>
<dbReference type="InterPro" id="IPR036866">
    <property type="entry name" value="RibonucZ/Hydroxyglut_hydro"/>
</dbReference>
<feature type="domain" description="Metallo-beta-lactamase" evidence="1">
    <location>
        <begin position="21"/>
        <end position="197"/>
    </location>
</feature>
<dbReference type="Proteomes" id="UP000619761">
    <property type="component" value="Unassembled WGS sequence"/>
</dbReference>
<protein>
    <submittedName>
        <fullName evidence="2">MBL fold metallo-hydrolase</fullName>
    </submittedName>
</protein>
<dbReference type="SUPFAM" id="SSF56281">
    <property type="entry name" value="Metallo-hydrolase/oxidoreductase"/>
    <property type="match status" value="1"/>
</dbReference>
<dbReference type="PANTHER" id="PTHR47619">
    <property type="entry name" value="METALLO-HYDROLASE YYCJ-RELATED"/>
    <property type="match status" value="1"/>
</dbReference>
<accession>A0ABQ3AVS4</accession>
<dbReference type="Pfam" id="PF12706">
    <property type="entry name" value="Lactamase_B_2"/>
    <property type="match status" value="1"/>
</dbReference>
<keyword evidence="3" id="KW-1185">Reference proteome</keyword>
<evidence type="ECO:0000313" key="3">
    <source>
        <dbReference type="Proteomes" id="UP000619761"/>
    </source>
</evidence>
<dbReference type="InterPro" id="IPR001279">
    <property type="entry name" value="Metallo-B-lactamas"/>
</dbReference>
<sequence length="271" mass="29798">MLDLFSTGVRLRFASLGSGSRGNATLVEWAQGSLLIDCGFTVKETELRMARLGKTARDLTAILVTHEHSDHIKGVPALARRYDIPVYMTPGTYHSRDLGELPKLNLIHAYTPFQLEGLQVNPVAVPHDAREPAQFVFEYEGLRLGILTDLGSITPHVEAAYQACDAILLEANHDPFMLASGPYPPSLKQRVGGQWGHLSNQQAAGFLQRIDTRRLQHLVVAHISQKNNSLDVARAALEPVTQAVQQVTYACQDQGFDWLAVVQVERIAASA</sequence>
<dbReference type="PANTHER" id="PTHR47619:SF1">
    <property type="entry name" value="EXODEOXYRIBONUCLEASE WALJ"/>
    <property type="match status" value="1"/>
</dbReference>
<comment type="caution">
    <text evidence="2">The sequence shown here is derived from an EMBL/GenBank/DDBJ whole genome shotgun (WGS) entry which is preliminary data.</text>
</comment>